<organism evidence="2 3">
    <name type="scientific">Candidatus Aphodosoma intestinipullorum</name>
    <dbReference type="NCBI Taxonomy" id="2840674"/>
    <lineage>
        <taxon>Bacteria</taxon>
        <taxon>Pseudomonadati</taxon>
        <taxon>Bacteroidota</taxon>
        <taxon>Bacteroidia</taxon>
        <taxon>Bacteroidales</taxon>
        <taxon>Candidatus Aphodosoma</taxon>
    </lineage>
</organism>
<dbReference type="PANTHER" id="PTHR21180">
    <property type="entry name" value="ENDONUCLEASE/EXONUCLEASE/PHOSPHATASE FAMILY DOMAIN-CONTAINING PROTEIN 1"/>
    <property type="match status" value="1"/>
</dbReference>
<reference evidence="2" key="2">
    <citation type="journal article" date="2021" name="PeerJ">
        <title>Extensive microbial diversity within the chicken gut microbiome revealed by metagenomics and culture.</title>
        <authorList>
            <person name="Gilroy R."/>
            <person name="Ravi A."/>
            <person name="Getino M."/>
            <person name="Pursley I."/>
            <person name="Horton D.L."/>
            <person name="Alikhan N.F."/>
            <person name="Baker D."/>
            <person name="Gharbi K."/>
            <person name="Hall N."/>
            <person name="Watson M."/>
            <person name="Adriaenssens E.M."/>
            <person name="Foster-Nyarko E."/>
            <person name="Jarju S."/>
            <person name="Secka A."/>
            <person name="Antonio M."/>
            <person name="Oren A."/>
            <person name="Chaudhuri R.R."/>
            <person name="La Ragione R."/>
            <person name="Hildebrand F."/>
            <person name="Pallen M.J."/>
        </authorList>
    </citation>
    <scope>NUCLEOTIDE SEQUENCE</scope>
    <source>
        <strain evidence="2">3924</strain>
    </source>
</reference>
<gene>
    <name evidence="2" type="ORF">IAC51_00850</name>
</gene>
<keyword evidence="1" id="KW-0472">Membrane</keyword>
<dbReference type="Proteomes" id="UP000712007">
    <property type="component" value="Unassembled WGS sequence"/>
</dbReference>
<dbReference type="SUPFAM" id="SSF47781">
    <property type="entry name" value="RuvA domain 2-like"/>
    <property type="match status" value="2"/>
</dbReference>
<dbReference type="PANTHER" id="PTHR21180:SF32">
    <property type="entry name" value="ENDONUCLEASE_EXONUCLEASE_PHOSPHATASE FAMILY DOMAIN-CONTAINING PROTEIN 1"/>
    <property type="match status" value="1"/>
</dbReference>
<accession>A0A940DK70</accession>
<feature type="transmembrane region" description="Helical" evidence="1">
    <location>
        <begin position="12"/>
        <end position="30"/>
    </location>
</feature>
<dbReference type="EMBL" id="JADIMV010000018">
    <property type="protein sequence ID" value="MBO8439182.1"/>
    <property type="molecule type" value="Genomic_DNA"/>
</dbReference>
<evidence type="ECO:0000256" key="1">
    <source>
        <dbReference type="SAM" id="Phobius"/>
    </source>
</evidence>
<sequence length="273" mass="30694">MKSRYTAGQRVGTVAVCLVLMLLLSFWFFYEPDHGGLDPSEEQARAVADSLLSADVMRFRDGLRTYAPYTSDSTAAYRHQPQHQAAAPSPEQFPFDPNTADSAALVSLGFRPFVARNIVRYRRAGGRFRNPDDLLRIYGIDSARVMELYSYIAIAPTAPADTTPHRRKDALPNDYFVDLNSADTAELMRVPRIGSVRAGQIVRYRKRLGGYTSVSQIAEACANMDSTELSLAAAHLRAEVDSVRKIRVNRSSVERLDRHPYISFYQARALYEY</sequence>
<reference evidence="2" key="1">
    <citation type="submission" date="2020-10" db="EMBL/GenBank/DDBJ databases">
        <authorList>
            <person name="Gilroy R."/>
        </authorList>
    </citation>
    <scope>NUCLEOTIDE SEQUENCE</scope>
    <source>
        <strain evidence="2">3924</strain>
    </source>
</reference>
<dbReference type="Pfam" id="PF12836">
    <property type="entry name" value="HHH_3"/>
    <property type="match status" value="2"/>
</dbReference>
<evidence type="ECO:0000313" key="3">
    <source>
        <dbReference type="Proteomes" id="UP000712007"/>
    </source>
</evidence>
<evidence type="ECO:0000313" key="2">
    <source>
        <dbReference type="EMBL" id="MBO8439182.1"/>
    </source>
</evidence>
<dbReference type="Gene3D" id="1.10.150.280">
    <property type="entry name" value="AF1531-like domain"/>
    <property type="match status" value="1"/>
</dbReference>
<keyword evidence="1" id="KW-1133">Transmembrane helix</keyword>
<keyword evidence="1" id="KW-0812">Transmembrane</keyword>
<proteinExistence type="predicted"/>
<name>A0A940DK70_9BACT</name>
<dbReference type="AlphaFoldDB" id="A0A940DK70"/>
<dbReference type="InterPro" id="IPR051675">
    <property type="entry name" value="Endo/Exo/Phosphatase_dom_1"/>
</dbReference>
<comment type="caution">
    <text evidence="2">The sequence shown here is derived from an EMBL/GenBank/DDBJ whole genome shotgun (WGS) entry which is preliminary data.</text>
</comment>
<feature type="non-terminal residue" evidence="2">
    <location>
        <position position="273"/>
    </location>
</feature>
<dbReference type="InterPro" id="IPR010994">
    <property type="entry name" value="RuvA_2-like"/>
</dbReference>
<dbReference type="Gene3D" id="1.10.150.320">
    <property type="entry name" value="Photosystem II 12 kDa extrinsic protein"/>
    <property type="match status" value="1"/>
</dbReference>
<protein>
    <submittedName>
        <fullName evidence="2">Helix-hairpin-helix domain-containing protein</fullName>
    </submittedName>
</protein>